<dbReference type="SUPFAM" id="SSF82771">
    <property type="entry name" value="GIY-YIG endonuclease"/>
    <property type="match status" value="1"/>
</dbReference>
<dbReference type="PROSITE" id="PS50164">
    <property type="entry name" value="GIY_YIG"/>
    <property type="match status" value="1"/>
</dbReference>
<dbReference type="InterPro" id="IPR000305">
    <property type="entry name" value="GIY-YIG_endonuc"/>
</dbReference>
<reference evidence="4" key="1">
    <citation type="submission" date="2016-11" db="EMBL/GenBank/DDBJ databases">
        <authorList>
            <person name="Varghese N."/>
            <person name="Submissions S."/>
        </authorList>
    </citation>
    <scope>NUCLEOTIDE SEQUENCE [LARGE SCALE GENOMIC DNA]</scope>
    <source>
        <strain evidence="4">DSM 26898</strain>
    </source>
</reference>
<dbReference type="AlphaFoldDB" id="A0A1M4ZQS0"/>
<dbReference type="Pfam" id="PF01541">
    <property type="entry name" value="GIY-YIG"/>
    <property type="match status" value="1"/>
</dbReference>
<dbReference type="PANTHER" id="PTHR34477:SF5">
    <property type="entry name" value="BSL5627 PROTEIN"/>
    <property type="match status" value="1"/>
</dbReference>
<name>A0A1M4ZQS0_9FLAO</name>
<evidence type="ECO:0000259" key="2">
    <source>
        <dbReference type="PROSITE" id="PS50164"/>
    </source>
</evidence>
<dbReference type="OrthoDB" id="9807770at2"/>
<protein>
    <submittedName>
        <fullName evidence="3">Putative endonuclease</fullName>
    </submittedName>
</protein>
<evidence type="ECO:0000313" key="4">
    <source>
        <dbReference type="Proteomes" id="UP000184236"/>
    </source>
</evidence>
<accession>A0A1M4ZQS0</accession>
<keyword evidence="3" id="KW-0378">Hydrolase</keyword>
<keyword evidence="3" id="KW-0255">Endonuclease</keyword>
<dbReference type="GO" id="GO:0004519">
    <property type="term" value="F:endonuclease activity"/>
    <property type="evidence" value="ECO:0007669"/>
    <property type="project" value="UniProtKB-KW"/>
</dbReference>
<dbReference type="CDD" id="cd10448">
    <property type="entry name" value="GIY-YIG_unchar_3"/>
    <property type="match status" value="1"/>
</dbReference>
<dbReference type="PANTHER" id="PTHR34477">
    <property type="entry name" value="UPF0213 PROTEIN YHBQ"/>
    <property type="match status" value="1"/>
</dbReference>
<dbReference type="EMBL" id="FQVO01000010">
    <property type="protein sequence ID" value="SHF19896.1"/>
    <property type="molecule type" value="Genomic_DNA"/>
</dbReference>
<evidence type="ECO:0000313" key="3">
    <source>
        <dbReference type="EMBL" id="SHF19896.1"/>
    </source>
</evidence>
<proteinExistence type="inferred from homology"/>
<dbReference type="InterPro" id="IPR035901">
    <property type="entry name" value="GIY-YIG_endonuc_sf"/>
</dbReference>
<evidence type="ECO:0000256" key="1">
    <source>
        <dbReference type="ARBA" id="ARBA00007435"/>
    </source>
</evidence>
<sequence>MKPGFIYIMTNKTNTVLYTGVTSNLPKRVREHKEKFFELSFTSKYNVNKLVYWESFQEIGDAIFREKQIKAGSRQKKIDLINSINPKWGDLTEDIKDIMDPF</sequence>
<keyword evidence="3" id="KW-0540">Nuclease</keyword>
<dbReference type="STRING" id="1302685.SAMN05444408_110167"/>
<feature type="domain" description="GIY-YIG" evidence="2">
    <location>
        <begin position="2"/>
        <end position="79"/>
    </location>
</feature>
<gene>
    <name evidence="3" type="ORF">SAMN05444408_110167</name>
</gene>
<dbReference type="Proteomes" id="UP000184236">
    <property type="component" value="Unassembled WGS sequence"/>
</dbReference>
<dbReference type="RefSeq" id="WP_072885388.1">
    <property type="nucleotide sequence ID" value="NZ_FQVO01000010.1"/>
</dbReference>
<comment type="similarity">
    <text evidence="1">Belongs to the UPF0213 family.</text>
</comment>
<organism evidence="3 4">
    <name type="scientific">Chryseobacterium takakiae</name>
    <dbReference type="NCBI Taxonomy" id="1302685"/>
    <lineage>
        <taxon>Bacteria</taxon>
        <taxon>Pseudomonadati</taxon>
        <taxon>Bacteroidota</taxon>
        <taxon>Flavobacteriia</taxon>
        <taxon>Flavobacteriales</taxon>
        <taxon>Weeksellaceae</taxon>
        <taxon>Chryseobacterium group</taxon>
        <taxon>Chryseobacterium</taxon>
    </lineage>
</organism>
<dbReference type="InterPro" id="IPR050190">
    <property type="entry name" value="UPF0213_domain"/>
</dbReference>
<dbReference type="Gene3D" id="3.40.1440.10">
    <property type="entry name" value="GIY-YIG endonuclease"/>
    <property type="match status" value="1"/>
</dbReference>
<keyword evidence="4" id="KW-1185">Reference proteome</keyword>